<comment type="caution">
    <text evidence="1">The sequence shown here is derived from an EMBL/GenBank/DDBJ whole genome shotgun (WGS) entry which is preliminary data.</text>
</comment>
<proteinExistence type="predicted"/>
<accession>A0AAV3YEN1</accession>
<protein>
    <submittedName>
        <fullName evidence="1">Craniofacial development protein 2-like protein</fullName>
    </submittedName>
</protein>
<name>A0AAV3YEN1_9GAST</name>
<sequence>MGDFNAKIRDERVEDVVGPSDIGTVNGRGSKVIELCQINDFTITNTGCENHPKRQWTWKNLGDRSSNKIENSLIQKRFRCAVKHRNHCRELTVIQIIFQSCAHFS</sequence>
<dbReference type="AlphaFoldDB" id="A0AAV3YEN1"/>
<keyword evidence="2" id="KW-1185">Reference proteome</keyword>
<reference evidence="1 2" key="1">
    <citation type="journal article" date="2021" name="Elife">
        <title>Chloroplast acquisition without the gene transfer in kleptoplastic sea slugs, Plakobranchus ocellatus.</title>
        <authorList>
            <person name="Maeda T."/>
            <person name="Takahashi S."/>
            <person name="Yoshida T."/>
            <person name="Shimamura S."/>
            <person name="Takaki Y."/>
            <person name="Nagai Y."/>
            <person name="Toyoda A."/>
            <person name="Suzuki Y."/>
            <person name="Arimoto A."/>
            <person name="Ishii H."/>
            <person name="Satoh N."/>
            <person name="Nishiyama T."/>
            <person name="Hasebe M."/>
            <person name="Maruyama T."/>
            <person name="Minagawa J."/>
            <person name="Obokata J."/>
            <person name="Shigenobu S."/>
        </authorList>
    </citation>
    <scope>NUCLEOTIDE SEQUENCE [LARGE SCALE GENOMIC DNA]</scope>
</reference>
<evidence type="ECO:0000313" key="1">
    <source>
        <dbReference type="EMBL" id="GFN80875.1"/>
    </source>
</evidence>
<dbReference type="EMBL" id="BLXT01000847">
    <property type="protein sequence ID" value="GFN80875.1"/>
    <property type="molecule type" value="Genomic_DNA"/>
</dbReference>
<evidence type="ECO:0000313" key="2">
    <source>
        <dbReference type="Proteomes" id="UP000735302"/>
    </source>
</evidence>
<dbReference type="InterPro" id="IPR036691">
    <property type="entry name" value="Endo/exonu/phosph_ase_sf"/>
</dbReference>
<organism evidence="1 2">
    <name type="scientific">Plakobranchus ocellatus</name>
    <dbReference type="NCBI Taxonomy" id="259542"/>
    <lineage>
        <taxon>Eukaryota</taxon>
        <taxon>Metazoa</taxon>
        <taxon>Spiralia</taxon>
        <taxon>Lophotrochozoa</taxon>
        <taxon>Mollusca</taxon>
        <taxon>Gastropoda</taxon>
        <taxon>Heterobranchia</taxon>
        <taxon>Euthyneura</taxon>
        <taxon>Panpulmonata</taxon>
        <taxon>Sacoglossa</taxon>
        <taxon>Placobranchoidea</taxon>
        <taxon>Plakobranchidae</taxon>
        <taxon>Plakobranchus</taxon>
    </lineage>
</organism>
<dbReference type="Gene3D" id="3.60.10.10">
    <property type="entry name" value="Endonuclease/exonuclease/phosphatase"/>
    <property type="match status" value="1"/>
</dbReference>
<dbReference type="Proteomes" id="UP000735302">
    <property type="component" value="Unassembled WGS sequence"/>
</dbReference>
<gene>
    <name evidence="1" type="ORF">PoB_000738100</name>
</gene>